<name>A0A2R5F6R0_9PROT</name>
<evidence type="ECO:0000313" key="13">
    <source>
        <dbReference type="Proteomes" id="UP000245081"/>
    </source>
</evidence>
<dbReference type="InterPro" id="IPR007439">
    <property type="entry name" value="Chemotax_Pase_CheZ"/>
</dbReference>
<keyword evidence="4 10" id="KW-0963">Cytoplasm</keyword>
<dbReference type="EMBL" id="BDOQ01000004">
    <property type="protein sequence ID" value="GBG13942.1"/>
    <property type="molecule type" value="Genomic_DNA"/>
</dbReference>
<evidence type="ECO:0000256" key="9">
    <source>
        <dbReference type="ARBA" id="ARBA00029599"/>
    </source>
</evidence>
<dbReference type="GO" id="GO:0009288">
    <property type="term" value="C:bacterial-type flagellum"/>
    <property type="evidence" value="ECO:0007669"/>
    <property type="project" value="InterPro"/>
</dbReference>
<dbReference type="RefSeq" id="WP_181376196.1">
    <property type="nucleotide sequence ID" value="NZ_BDOQ01000004.1"/>
</dbReference>
<dbReference type="Gene3D" id="1.10.287.500">
    <property type="entry name" value="Helix hairpin bin"/>
    <property type="match status" value="1"/>
</dbReference>
<evidence type="ECO:0000256" key="2">
    <source>
        <dbReference type="ARBA" id="ARBA00005908"/>
    </source>
</evidence>
<evidence type="ECO:0000256" key="7">
    <source>
        <dbReference type="ARBA" id="ARBA00022801"/>
    </source>
</evidence>
<evidence type="ECO:0000256" key="10">
    <source>
        <dbReference type="PIRNR" id="PIRNR002884"/>
    </source>
</evidence>
<accession>A0A2R5F6R0</accession>
<organism evidence="12 13">
    <name type="scientific">Novimethylophilus kurashikiensis</name>
    <dbReference type="NCBI Taxonomy" id="1825523"/>
    <lineage>
        <taxon>Bacteria</taxon>
        <taxon>Pseudomonadati</taxon>
        <taxon>Pseudomonadota</taxon>
        <taxon>Betaproteobacteria</taxon>
        <taxon>Nitrosomonadales</taxon>
        <taxon>Methylophilaceae</taxon>
        <taxon>Novimethylophilus</taxon>
    </lineage>
</organism>
<dbReference type="InterPro" id="IPR050992">
    <property type="entry name" value="CheZ_family_phosphatases"/>
</dbReference>
<keyword evidence="13" id="KW-1185">Reference proteome</keyword>
<dbReference type="GO" id="GO:0006935">
    <property type="term" value="P:chemotaxis"/>
    <property type="evidence" value="ECO:0007669"/>
    <property type="project" value="UniProtKB-KW"/>
</dbReference>
<dbReference type="GO" id="GO:0050920">
    <property type="term" value="P:regulation of chemotaxis"/>
    <property type="evidence" value="ECO:0007669"/>
    <property type="project" value="InterPro"/>
</dbReference>
<keyword evidence="8 10" id="KW-0904">Protein phosphatase</keyword>
<keyword evidence="7 10" id="KW-0378">Hydrolase</keyword>
<dbReference type="Pfam" id="PF04344">
    <property type="entry name" value="CheZ"/>
    <property type="match status" value="1"/>
</dbReference>
<comment type="caution">
    <text evidence="12">The sequence shown here is derived from an EMBL/GenBank/DDBJ whole genome shotgun (WGS) entry which is preliminary data.</text>
</comment>
<dbReference type="GO" id="GO:0097588">
    <property type="term" value="P:archaeal or bacterial-type flagellum-dependent cell motility"/>
    <property type="evidence" value="ECO:0007669"/>
    <property type="project" value="UniProtKB-KW"/>
</dbReference>
<evidence type="ECO:0000256" key="6">
    <source>
        <dbReference type="ARBA" id="ARBA00022779"/>
    </source>
</evidence>
<comment type="subunit">
    <text evidence="10">Homodimer.</text>
</comment>
<gene>
    <name evidence="12" type="primary">cheZ</name>
    <name evidence="12" type="ORF">NMK_1494</name>
</gene>
<dbReference type="SUPFAM" id="SSF75708">
    <property type="entry name" value="Chemotaxis phosphatase CheZ"/>
    <property type="match status" value="1"/>
</dbReference>
<keyword evidence="6 10" id="KW-0283">Flagellar rotation</keyword>
<dbReference type="PIRSF" id="PIRSF002884">
    <property type="entry name" value="CheZ"/>
    <property type="match status" value="1"/>
</dbReference>
<reference evidence="12 13" key="1">
    <citation type="journal article" date="2018" name="Environ. Microbiol.">
        <title>Isolation and genomic characterization of Novimethylophilus kurashikiensis gen. nov. sp. nov., a new lanthanide-dependent methylotrophic species of Methylophilaceae.</title>
        <authorList>
            <person name="Lv H."/>
            <person name="Sahin N."/>
            <person name="Tani A."/>
        </authorList>
    </citation>
    <scope>NUCLEOTIDE SEQUENCE [LARGE SCALE GENOMIC DNA]</scope>
    <source>
        <strain evidence="12 13">La2-4</strain>
    </source>
</reference>
<keyword evidence="5 10" id="KW-0145">Chemotaxis</keyword>
<sequence>MTSIEKSKIIDPRVERIGRATARLHKLLKELGHTRTLQQSAATMPDARDRLCFIDKAMHEASEKTISAVEASLPLTDNSRNACSDLAMRLSAANFAEQQDLIAEAVSAFGEIASNTERVHHNLMQIMEAQEFRDVAGQMVNKVVGAAVEIEHILLDILKEYAPDAKDSLISKEGLTAGPNLKAEDSVNGQDEVDDLLASLGL</sequence>
<dbReference type="AlphaFoldDB" id="A0A2R5F6R0"/>
<dbReference type="EC" id="3.1.3.-" evidence="10"/>
<dbReference type="PANTHER" id="PTHR43693:SF1">
    <property type="entry name" value="PROTEIN PHOSPHATASE CHEZ"/>
    <property type="match status" value="1"/>
</dbReference>
<evidence type="ECO:0000256" key="8">
    <source>
        <dbReference type="ARBA" id="ARBA00022912"/>
    </source>
</evidence>
<dbReference type="GO" id="GO:0004721">
    <property type="term" value="F:phosphoprotein phosphatase activity"/>
    <property type="evidence" value="ECO:0007669"/>
    <property type="project" value="UniProtKB-KW"/>
</dbReference>
<proteinExistence type="inferred from homology"/>
<comment type="subcellular location">
    <subcellularLocation>
        <location evidence="1 10">Cytoplasm</location>
    </subcellularLocation>
</comment>
<evidence type="ECO:0000256" key="4">
    <source>
        <dbReference type="ARBA" id="ARBA00022490"/>
    </source>
</evidence>
<feature type="site" description="Enhances dephosphorylation of CheY-P" evidence="11">
    <location>
        <position position="138"/>
    </location>
</feature>
<comment type="function">
    <text evidence="10">Plays an important role in bacterial chemotaxis signal transduction pathway by accelerating the dephosphorylation of phosphorylated CheY (CheY-P).</text>
</comment>
<evidence type="ECO:0000256" key="3">
    <source>
        <dbReference type="ARBA" id="ARBA00018484"/>
    </source>
</evidence>
<evidence type="ECO:0000256" key="11">
    <source>
        <dbReference type="PIRSR" id="PIRSR002884-1"/>
    </source>
</evidence>
<evidence type="ECO:0000256" key="1">
    <source>
        <dbReference type="ARBA" id="ARBA00004496"/>
    </source>
</evidence>
<evidence type="ECO:0000256" key="5">
    <source>
        <dbReference type="ARBA" id="ARBA00022500"/>
    </source>
</evidence>
<evidence type="ECO:0000313" key="12">
    <source>
        <dbReference type="EMBL" id="GBG13942.1"/>
    </source>
</evidence>
<dbReference type="PANTHER" id="PTHR43693">
    <property type="entry name" value="PROTEIN PHOSPHATASE CHEZ"/>
    <property type="match status" value="1"/>
</dbReference>
<dbReference type="GO" id="GO:0005737">
    <property type="term" value="C:cytoplasm"/>
    <property type="evidence" value="ECO:0007669"/>
    <property type="project" value="UniProtKB-SubCell"/>
</dbReference>
<comment type="similarity">
    <text evidence="2 10">Belongs to the CheZ family.</text>
</comment>
<protein>
    <recommendedName>
        <fullName evidence="3 10">Protein phosphatase CheZ</fullName>
        <ecNumber evidence="10">3.1.3.-</ecNumber>
    </recommendedName>
    <alternativeName>
        <fullName evidence="9 10">Chemotaxis protein CheZ</fullName>
    </alternativeName>
</protein>
<dbReference type="Proteomes" id="UP000245081">
    <property type="component" value="Unassembled WGS sequence"/>
</dbReference>